<dbReference type="PANTHER" id="PTHR15728">
    <property type="entry name" value="DEADENYLATION COMPLEX CATALYTIC SUBUNIT PAN2"/>
    <property type="match status" value="1"/>
</dbReference>
<comment type="caution">
    <text evidence="3">The sequence shown here is derived from an EMBL/GenBank/DDBJ whole genome shotgun (WGS) entry which is preliminary data.</text>
</comment>
<gene>
    <name evidence="3" type="primary">PAN2_2</name>
    <name evidence="3" type="ORF">GOODEAATRI_016576</name>
</gene>
<dbReference type="PROSITE" id="PS50235">
    <property type="entry name" value="USP_3"/>
    <property type="match status" value="1"/>
</dbReference>
<dbReference type="Gene3D" id="3.90.70.10">
    <property type="entry name" value="Cysteine proteinases"/>
    <property type="match status" value="1"/>
</dbReference>
<evidence type="ECO:0000313" key="3">
    <source>
        <dbReference type="EMBL" id="MEQ2175285.1"/>
    </source>
</evidence>
<dbReference type="InterPro" id="IPR028881">
    <property type="entry name" value="PAN2_UCH_dom"/>
</dbReference>
<evidence type="ECO:0000313" key="4">
    <source>
        <dbReference type="Proteomes" id="UP001476798"/>
    </source>
</evidence>
<evidence type="ECO:0000256" key="1">
    <source>
        <dbReference type="SAM" id="MobiDB-lite"/>
    </source>
</evidence>
<sequence length="180" mass="20657">FPIKLKMWSSIMIITTRFQSHPLDVTIKFSKLGLEDFDFKHYNRTLFAGLEPHIPNAYCNCMIQVLYFVEPIRCLVQNHLCQKEFCLACELGFLFHMLDLSRGDPCQASNFLRAFRTIPEASALGLILADSDEQTGKAKLGRLIQSWNRFILTQLHQETQEQEGPQAYRGASSRSEQLLA</sequence>
<evidence type="ECO:0000259" key="2">
    <source>
        <dbReference type="PROSITE" id="PS50235"/>
    </source>
</evidence>
<feature type="non-terminal residue" evidence="3">
    <location>
        <position position="1"/>
    </location>
</feature>
<organism evidence="3 4">
    <name type="scientific">Goodea atripinnis</name>
    <dbReference type="NCBI Taxonomy" id="208336"/>
    <lineage>
        <taxon>Eukaryota</taxon>
        <taxon>Metazoa</taxon>
        <taxon>Chordata</taxon>
        <taxon>Craniata</taxon>
        <taxon>Vertebrata</taxon>
        <taxon>Euteleostomi</taxon>
        <taxon>Actinopterygii</taxon>
        <taxon>Neopterygii</taxon>
        <taxon>Teleostei</taxon>
        <taxon>Neoteleostei</taxon>
        <taxon>Acanthomorphata</taxon>
        <taxon>Ovalentaria</taxon>
        <taxon>Atherinomorphae</taxon>
        <taxon>Cyprinodontiformes</taxon>
        <taxon>Goodeidae</taxon>
        <taxon>Goodea</taxon>
    </lineage>
</organism>
<dbReference type="EMBL" id="JAHRIO010051267">
    <property type="protein sequence ID" value="MEQ2175285.1"/>
    <property type="molecule type" value="Genomic_DNA"/>
</dbReference>
<accession>A0ABV0NV71</accession>
<keyword evidence="4" id="KW-1185">Reference proteome</keyword>
<dbReference type="InterPro" id="IPR028889">
    <property type="entry name" value="USP"/>
</dbReference>
<reference evidence="3 4" key="1">
    <citation type="submission" date="2021-06" db="EMBL/GenBank/DDBJ databases">
        <authorList>
            <person name="Palmer J.M."/>
        </authorList>
    </citation>
    <scope>NUCLEOTIDE SEQUENCE [LARGE SCALE GENOMIC DNA]</scope>
    <source>
        <strain evidence="3 4">GA_2019</strain>
        <tissue evidence="3">Muscle</tissue>
    </source>
</reference>
<dbReference type="Proteomes" id="UP001476798">
    <property type="component" value="Unassembled WGS sequence"/>
</dbReference>
<feature type="domain" description="USP" evidence="2">
    <location>
        <begin position="48"/>
        <end position="180"/>
    </location>
</feature>
<proteinExistence type="predicted"/>
<dbReference type="InterPro" id="IPR050785">
    <property type="entry name" value="PAN2-PAN3_catalytic_subunit"/>
</dbReference>
<dbReference type="SUPFAM" id="SSF54001">
    <property type="entry name" value="Cysteine proteinases"/>
    <property type="match status" value="1"/>
</dbReference>
<feature type="region of interest" description="Disordered" evidence="1">
    <location>
        <begin position="161"/>
        <end position="180"/>
    </location>
</feature>
<dbReference type="InterPro" id="IPR038765">
    <property type="entry name" value="Papain-like_cys_pep_sf"/>
</dbReference>
<name>A0ABV0NV71_9TELE</name>
<dbReference type="Pfam" id="PF13423">
    <property type="entry name" value="UCH_1"/>
    <property type="match status" value="1"/>
</dbReference>
<protein>
    <submittedName>
        <fullName evidence="3">Poly(A)-specific ribonuclease</fullName>
    </submittedName>
</protein>
<dbReference type="PANTHER" id="PTHR15728:SF0">
    <property type="entry name" value="PAN2-PAN3 DEADENYLATION COMPLEX CATALYTIC SUBUNIT PAN2"/>
    <property type="match status" value="1"/>
</dbReference>